<dbReference type="EMBL" id="VJWX01000409">
    <property type="protein sequence ID" value="TVT30617.1"/>
    <property type="molecule type" value="Genomic_DNA"/>
</dbReference>
<dbReference type="NCBIfam" id="NF041492">
    <property type="entry name" value="MobF"/>
    <property type="match status" value="1"/>
</dbReference>
<comment type="caution">
    <text evidence="3">The sequence shown here is derived from an EMBL/GenBank/DDBJ whole genome shotgun (WGS) entry which is preliminary data.</text>
</comment>
<feature type="region of interest" description="Disordered" evidence="1">
    <location>
        <begin position="1585"/>
        <end position="1627"/>
    </location>
</feature>
<feature type="compositionally biased region" description="Basic and acidic residues" evidence="1">
    <location>
        <begin position="1585"/>
        <end position="1611"/>
    </location>
</feature>
<evidence type="ECO:0000259" key="2">
    <source>
        <dbReference type="Pfam" id="PF08751"/>
    </source>
</evidence>
<dbReference type="SUPFAM" id="SSF55464">
    <property type="entry name" value="Origin of replication-binding domain, RBD-like"/>
    <property type="match status" value="1"/>
</dbReference>
<dbReference type="RefSeq" id="WP_144592026.1">
    <property type="nucleotide sequence ID" value="NZ_VJWX01000409.1"/>
</dbReference>
<feature type="domain" description="TrwC relaxase" evidence="2">
    <location>
        <begin position="10"/>
        <end position="409"/>
    </location>
</feature>
<proteinExistence type="predicted"/>
<dbReference type="InterPro" id="IPR014862">
    <property type="entry name" value="TrwC"/>
</dbReference>
<organism evidence="3 4">
    <name type="scientific">Amycolatopsis rhizosphaerae</name>
    <dbReference type="NCBI Taxonomy" id="2053003"/>
    <lineage>
        <taxon>Bacteria</taxon>
        <taxon>Bacillati</taxon>
        <taxon>Actinomycetota</taxon>
        <taxon>Actinomycetes</taxon>
        <taxon>Pseudonocardiales</taxon>
        <taxon>Pseudonocardiaceae</taxon>
        <taxon>Amycolatopsis</taxon>
    </lineage>
</organism>
<dbReference type="SUPFAM" id="SSF52540">
    <property type="entry name" value="P-loop containing nucleoside triphosphate hydrolases"/>
    <property type="match status" value="2"/>
</dbReference>
<sequence>MIGVRKLSPGGYEYLTGAVACGDRELEPGESLSDYYLAHGYPAGEWFGAGAAELGVAGEVTAAQMNALFGEGRHPDADRIEAELIAAGHNEAEALAATKLGHRFYQYDGTDQLRSQVIAAYKQYNLDNGRPPGAPIDDDARAAIRRDVQVQAYADAHGGQQPSGAELTIWLAEQKRAMKSATSGYEMVFAPPKSVSVAWALSDEATRQMIVGLHRQAVRDTLTYLENNVAYTRRGDGGYAQYDVKGITAAIFEHWDSRAGDPHLHTHVPISAKVQGPDGRWTSLDGRTILAASVTMSEFYNSRIRDLFREHGASWTERPAGGFDLKRPVWELDGVPSELLTGFSQRASQVEQDRAARIVAFRREHGREPTPKETLELSRRAQYGTRAAKQAPHSLADHLRRWRRQADEMVAPEVVDDLGRRVFDSEPETLSEIDVAELAAATLHTVSDYYSHFNAWNIEAEAHRQTAHLRVADGGRDQLVADVVRAVIHSSDTVALEAPSLVDEPSALRRSSGESVFVEHNSQRYTTHQTLREEAALAAWGRLTDGRRLSRTTVNQALADARRLNQGQRAAVLAFATSGRRVQLLFAPAGAGKTTTMKVYADAVRAEGGRVYAFGPSARAAQELGQSIDATPHTLHQVTTAQKLGVAERAFPFARGDVLIIDEVSMAGTHTLHDVVAYALRHGADVRFVGDDKQLAAVEAGGAIRWFEHINGAVRLKEVVRFADSGQAAASLELRAGNSAGLDYYFEQGWVKGGSRETMRDAAHRAWRADLDAGRQSLLIVPTNEDVTALNRQARVLRMNRGDVDGSHEVQLHDGTAASRGDWIVTRHNDRLKTLFSGKDFVKNGDTWDVVRVRRDGSLKVRHQTSRGAIVLPAGYVSEHVELAYASTVNRVQGMNSRGSAHGMVTQGMSLEQFYPLATRAAQDNRFYVETHKHTIDSHQETPLEQTSRGVLEAVLSRSSAETSATEELRASLSAAESLRTLVGHHDYVALLGTGERVDAVLTEQVPTLLEHPAAPALRQTLRTAENLGWQAEQLVAVALAAGPLEGEDVDDPAAVLQWRIQQRVIHEQPPERAAAPTMAAINHWRTLVERLDPTASVEEPAWMPVWQRAAAAADEGLDADAAITAVAHQLATRPAHDPMDSYRFARAALDAALGQQRAEGAGWHPVLPWLAHPNHTRLAAEPELRDYLDHLHTTIAARVAELRATVSADPQAWTAALGARPRDDPAAVERWDHLAALGAAYRDTYNITTNDPRQPFGEEPEGHGLKARAWRQLIDHWASPDIDAGPAAEHAGAGVTTDDVLDRLRADIDPDELLAALAADGMVSVDPAVERLSDLTRRYRRGVWAANDRHRDEQIHRVLAERAPQVYGHNAEEALLWALRRAHDLGWSIEQVVPDADSLRGLDRARDPAAMLFRRVQDRIERAGPPCDTRWTQSGPLPWLETADPAALAAQPELAGHLDRLAQAIADRTEQLRDEVVAEQPAWTAGLGPRPADLVAAQQWDELAATAAAYRETYNIQTTSPAVPIGPKPGGSSPRAHAWKHITEKWRPIVTAPSDQFSRNQESIEALRDGVIERDEDYRAELEELAADHADETTDERAPEAAEEKHRYDGLEDAGEDTGVGSSLSY</sequence>
<name>A0A558B290_9PSEU</name>
<dbReference type="InterPro" id="IPR027417">
    <property type="entry name" value="P-loop_NTPase"/>
</dbReference>
<dbReference type="Gene3D" id="2.30.30.940">
    <property type="match status" value="1"/>
</dbReference>
<dbReference type="Pfam" id="PF13604">
    <property type="entry name" value="AAA_30"/>
    <property type="match status" value="1"/>
</dbReference>
<accession>A0A558B290</accession>
<evidence type="ECO:0000313" key="3">
    <source>
        <dbReference type="EMBL" id="TVT30617.1"/>
    </source>
</evidence>
<gene>
    <name evidence="3" type="ORF">FNH05_28990</name>
</gene>
<dbReference type="OrthoDB" id="4524286at2"/>
<reference evidence="3 4" key="1">
    <citation type="submission" date="2019-07" db="EMBL/GenBank/DDBJ databases">
        <authorList>
            <person name="Duangmal K."/>
            <person name="Teo W.F.A."/>
        </authorList>
    </citation>
    <scope>NUCLEOTIDE SEQUENCE [LARGE SCALE GENOMIC DNA]</scope>
    <source>
        <strain evidence="3 4">TBRC 6029</strain>
    </source>
</reference>
<dbReference type="Gene3D" id="3.40.50.300">
    <property type="entry name" value="P-loop containing nucleotide triphosphate hydrolases"/>
    <property type="match status" value="2"/>
</dbReference>
<reference evidence="3 4" key="2">
    <citation type="submission" date="2019-08" db="EMBL/GenBank/DDBJ databases">
        <title>Amycolatopsis acidicola sp. nov., isolated from peat swamp forest soil.</title>
        <authorList>
            <person name="Srisuk N."/>
        </authorList>
    </citation>
    <scope>NUCLEOTIDE SEQUENCE [LARGE SCALE GENOMIC DNA]</scope>
    <source>
        <strain evidence="3 4">TBRC 6029</strain>
    </source>
</reference>
<evidence type="ECO:0000256" key="1">
    <source>
        <dbReference type="SAM" id="MobiDB-lite"/>
    </source>
</evidence>
<protein>
    <submittedName>
        <fullName evidence="3">AAA family ATPase</fullName>
    </submittedName>
</protein>
<dbReference type="Proteomes" id="UP000320011">
    <property type="component" value="Unassembled WGS sequence"/>
</dbReference>
<evidence type="ECO:0000313" key="4">
    <source>
        <dbReference type="Proteomes" id="UP000320011"/>
    </source>
</evidence>
<dbReference type="CDD" id="cd17933">
    <property type="entry name" value="DEXSc_RecD-like"/>
    <property type="match status" value="1"/>
</dbReference>
<keyword evidence="4" id="KW-1185">Reference proteome</keyword>
<dbReference type="Pfam" id="PF08751">
    <property type="entry name" value="TrwC"/>
    <property type="match status" value="1"/>
</dbReference>